<dbReference type="EMBL" id="CACVBS010000042">
    <property type="protein sequence ID" value="CAA7263916.1"/>
    <property type="molecule type" value="Genomic_DNA"/>
</dbReference>
<sequence length="364" mass="41802">MSLLVQGPIHLPQLESLILTNEGRRPRPASDQGLWIHHILKNGHKLRKLIVDHSILGSNAAHLLAPWTNALTHFSFAQVMQPSEWLDFLNTATNLRSGYFHVSGSHPLPDVTPTHTRLEELTLVFRQINPESFKLLKAFRFPRVWHLTIKFPEDLGHRQRRGPAWPGRYHLDANFANLHVLTFDKYWNSQIPFTEFCQHNSWLRELRIAMPVSQCGVLFTMLSLLPDDDASQTHGHLFPRLTNLTILASTWGPGTGVVQLEHLAAMDTMLESRINPPSKDGQRSTVCKLQNFRLICVLGVQEDIRNELRYELEKIQDKFQTLELSISFDFEYPSHNVLCPLPLGHSEESMLDFLGIGYFEDRLE</sequence>
<dbReference type="Proteomes" id="UP000467700">
    <property type="component" value="Unassembled WGS sequence"/>
</dbReference>
<accession>A0A8S0WBF1</accession>
<comment type="caution">
    <text evidence="1">The sequence shown here is derived from an EMBL/GenBank/DDBJ whole genome shotgun (WGS) entry which is preliminary data.</text>
</comment>
<name>A0A8S0WBF1_CYCAE</name>
<evidence type="ECO:0000313" key="2">
    <source>
        <dbReference type="Proteomes" id="UP000467700"/>
    </source>
</evidence>
<keyword evidence="2" id="KW-1185">Reference proteome</keyword>
<dbReference type="AlphaFoldDB" id="A0A8S0WBF1"/>
<protein>
    <submittedName>
        <fullName evidence="1">Uncharacterized protein</fullName>
    </submittedName>
</protein>
<reference evidence="1 2" key="1">
    <citation type="submission" date="2020-01" db="EMBL/GenBank/DDBJ databases">
        <authorList>
            <person name="Gupta K D."/>
        </authorList>
    </citation>
    <scope>NUCLEOTIDE SEQUENCE [LARGE SCALE GENOMIC DNA]</scope>
</reference>
<dbReference type="SUPFAM" id="SSF52047">
    <property type="entry name" value="RNI-like"/>
    <property type="match status" value="1"/>
</dbReference>
<gene>
    <name evidence="1" type="ORF">AAE3_LOCUS6270</name>
</gene>
<dbReference type="OrthoDB" id="10335336at2759"/>
<evidence type="ECO:0000313" key="1">
    <source>
        <dbReference type="EMBL" id="CAA7263916.1"/>
    </source>
</evidence>
<organism evidence="1 2">
    <name type="scientific">Cyclocybe aegerita</name>
    <name type="common">Black poplar mushroom</name>
    <name type="synonym">Agrocybe aegerita</name>
    <dbReference type="NCBI Taxonomy" id="1973307"/>
    <lineage>
        <taxon>Eukaryota</taxon>
        <taxon>Fungi</taxon>
        <taxon>Dikarya</taxon>
        <taxon>Basidiomycota</taxon>
        <taxon>Agaricomycotina</taxon>
        <taxon>Agaricomycetes</taxon>
        <taxon>Agaricomycetidae</taxon>
        <taxon>Agaricales</taxon>
        <taxon>Agaricineae</taxon>
        <taxon>Bolbitiaceae</taxon>
        <taxon>Cyclocybe</taxon>
    </lineage>
</organism>
<proteinExistence type="predicted"/>